<dbReference type="GO" id="GO:0004497">
    <property type="term" value="F:monooxygenase activity"/>
    <property type="evidence" value="ECO:0007669"/>
    <property type="project" value="InterPro"/>
</dbReference>
<keyword evidence="2" id="KW-0349">Heme</keyword>
<comment type="cofactor">
    <cofactor evidence="2">
        <name>heme</name>
        <dbReference type="ChEBI" id="CHEBI:30413"/>
    </cofactor>
</comment>
<proteinExistence type="inferred from homology"/>
<dbReference type="Pfam" id="PF00067">
    <property type="entry name" value="p450"/>
    <property type="match status" value="1"/>
</dbReference>
<dbReference type="AlphaFoldDB" id="A0A163IPQ7"/>
<evidence type="ECO:0008006" key="5">
    <source>
        <dbReference type="Google" id="ProtNLM"/>
    </source>
</evidence>
<dbReference type="PRINTS" id="PR00463">
    <property type="entry name" value="EP450I"/>
</dbReference>
<dbReference type="InterPro" id="IPR036396">
    <property type="entry name" value="Cyt_P450_sf"/>
</dbReference>
<dbReference type="PANTHER" id="PTHR24305">
    <property type="entry name" value="CYTOCHROME P450"/>
    <property type="match status" value="1"/>
</dbReference>
<sequence length="550" mass="62771">MSLFSSSPIQTNKQTTNNTMETIQELVDQVSQRLATPKSRNTVVSIGAALSLILLYLAADRTVRPPRKLRHIPYMSYIQFMKMAIQRKPTGDISRTLSVPLMEGHGQRSVFLKPDRMGWMLHIANPDAAKQFFLKTDIFRKADLSSEEGTLSRKFLGGDNIVFADDKDVWRKHRKLVNPAFHRSKPVKLFGALTNKTMRVLDDTNEQPIDITLLMERFTLEVIGKAGFGFDFDSILDHNNKWVKAYELVKSGITDPLFFLLPWLDQKFLWLFPDRQRKHEALKRFQAMLDDVIESKRRILKESYVANGSRNEHDDAEKDLLTLMLEGELSGEGVLTDEELKSNLNVFFLAGHDTTANALSFAIHALARDPDLQQKAREEAISVLGDAPEDVYPTSEDIKQFHFINRVIKETLRFSGPATTGTPRRTTQDTEVAGYYVPKGTPVVVNIYDLHHNPTLWNDPEKFDPSRFVDGGESDQKAGGGIAYAPFYNGQRMCIGMQFSLDEQRVMLSCLLRKFEWRLPEDSEHKENVVTSTVGLLTPRNLKIIFKRRY</sequence>
<dbReference type="SUPFAM" id="SSF48264">
    <property type="entry name" value="Cytochrome P450"/>
    <property type="match status" value="1"/>
</dbReference>
<protein>
    <recommendedName>
        <fullName evidence="5">Cytochrome P450</fullName>
    </recommendedName>
</protein>
<keyword evidence="4" id="KW-1185">Reference proteome</keyword>
<reference evidence="3" key="1">
    <citation type="submission" date="2016-04" db="EMBL/GenBank/DDBJ databases">
        <authorList>
            <person name="Evans L.H."/>
            <person name="Alamgir A."/>
            <person name="Owens N."/>
            <person name="Weber N.D."/>
            <person name="Virtaneva K."/>
            <person name="Barbian K."/>
            <person name="Babar A."/>
            <person name="Rosenke K."/>
        </authorList>
    </citation>
    <scope>NUCLEOTIDE SEQUENCE [LARGE SCALE GENOMIC DNA]</scope>
    <source>
        <strain evidence="3">CBS 101.48</strain>
    </source>
</reference>
<keyword evidence="2" id="KW-0479">Metal-binding</keyword>
<dbReference type="GO" id="GO:0016705">
    <property type="term" value="F:oxidoreductase activity, acting on paired donors, with incorporation or reduction of molecular oxygen"/>
    <property type="evidence" value="ECO:0007669"/>
    <property type="project" value="InterPro"/>
</dbReference>
<dbReference type="STRING" id="4829.A0A163IPQ7"/>
<dbReference type="OrthoDB" id="1470350at2759"/>
<gene>
    <name evidence="3" type="primary">ABSGL_00016.1 scaffold 67</name>
</gene>
<dbReference type="Gene3D" id="1.10.630.10">
    <property type="entry name" value="Cytochrome P450"/>
    <property type="match status" value="1"/>
</dbReference>
<dbReference type="InParanoid" id="A0A163IPQ7"/>
<name>A0A163IPQ7_ABSGL</name>
<dbReference type="PRINTS" id="PR00385">
    <property type="entry name" value="P450"/>
</dbReference>
<dbReference type="GO" id="GO:0005506">
    <property type="term" value="F:iron ion binding"/>
    <property type="evidence" value="ECO:0007669"/>
    <property type="project" value="InterPro"/>
</dbReference>
<organism evidence="3">
    <name type="scientific">Absidia glauca</name>
    <name type="common">Pin mould</name>
    <dbReference type="NCBI Taxonomy" id="4829"/>
    <lineage>
        <taxon>Eukaryota</taxon>
        <taxon>Fungi</taxon>
        <taxon>Fungi incertae sedis</taxon>
        <taxon>Mucoromycota</taxon>
        <taxon>Mucoromycotina</taxon>
        <taxon>Mucoromycetes</taxon>
        <taxon>Mucorales</taxon>
        <taxon>Cunninghamellaceae</taxon>
        <taxon>Absidia</taxon>
    </lineage>
</organism>
<dbReference type="InterPro" id="IPR050121">
    <property type="entry name" value="Cytochrome_P450_monoxygenase"/>
</dbReference>
<dbReference type="Proteomes" id="UP000078561">
    <property type="component" value="Unassembled WGS sequence"/>
</dbReference>
<dbReference type="GO" id="GO:0020037">
    <property type="term" value="F:heme binding"/>
    <property type="evidence" value="ECO:0007669"/>
    <property type="project" value="InterPro"/>
</dbReference>
<evidence type="ECO:0000256" key="1">
    <source>
        <dbReference type="ARBA" id="ARBA00010617"/>
    </source>
</evidence>
<evidence type="ECO:0000313" key="4">
    <source>
        <dbReference type="Proteomes" id="UP000078561"/>
    </source>
</evidence>
<keyword evidence="2" id="KW-0408">Iron</keyword>
<accession>A0A163IPQ7</accession>
<dbReference type="OMA" id="CEEPHWL"/>
<feature type="binding site" description="axial binding residue" evidence="2">
    <location>
        <position position="494"/>
    </location>
    <ligand>
        <name>heme</name>
        <dbReference type="ChEBI" id="CHEBI:30413"/>
    </ligand>
    <ligandPart>
        <name>Fe</name>
        <dbReference type="ChEBI" id="CHEBI:18248"/>
    </ligandPart>
</feature>
<comment type="similarity">
    <text evidence="1">Belongs to the cytochrome P450 family.</text>
</comment>
<dbReference type="InterPro" id="IPR002401">
    <property type="entry name" value="Cyt_P450_E_grp-I"/>
</dbReference>
<dbReference type="InterPro" id="IPR001128">
    <property type="entry name" value="Cyt_P450"/>
</dbReference>
<evidence type="ECO:0000313" key="3">
    <source>
        <dbReference type="EMBL" id="SAL94730.1"/>
    </source>
</evidence>
<dbReference type="PANTHER" id="PTHR24305:SF166">
    <property type="entry name" value="CYTOCHROME P450 12A4, MITOCHONDRIAL-RELATED"/>
    <property type="match status" value="1"/>
</dbReference>
<evidence type="ECO:0000256" key="2">
    <source>
        <dbReference type="PIRSR" id="PIRSR602401-1"/>
    </source>
</evidence>
<dbReference type="EMBL" id="LT549917">
    <property type="protein sequence ID" value="SAL94730.1"/>
    <property type="molecule type" value="Genomic_DNA"/>
</dbReference>